<proteinExistence type="predicted"/>
<feature type="region of interest" description="Disordered" evidence="1">
    <location>
        <begin position="121"/>
        <end position="240"/>
    </location>
</feature>
<sequence>MHSPVHLLSLPAEIRLIIYSFVFTDEWTYFNSCNPTSEPSQIQDSSDRLSPPLLRTCQRLRNEAAAVYYSNLQVHFDITNGTIPPDLINWLNSIGEPHATLLQHFEIRWANYADISLDLRPKPSCSSSSSRTTKHPTPQTPLPILLNPTQSSSKPTTAASRPSSSSTNNNNNNKPQPPNPRRTILIPIPATSSSPSCNSTRQQQKTPRQATKRVGTTSSPSKACPSPRQSFQPNSGKSTARRNFVGFCPRVFRIGWMGIFISCRRRRRRCRRREDDDEEEEEERSRMSRGLWSLWVW</sequence>
<feature type="compositionally biased region" description="Polar residues" evidence="1">
    <location>
        <begin position="190"/>
        <end position="238"/>
    </location>
</feature>
<feature type="compositionally biased region" description="Low complexity" evidence="1">
    <location>
        <begin position="151"/>
        <end position="174"/>
    </location>
</feature>
<name>A0A6A6F438_9PEZI</name>
<evidence type="ECO:0000313" key="2">
    <source>
        <dbReference type="EMBL" id="KAF2207107.1"/>
    </source>
</evidence>
<keyword evidence="3" id="KW-1185">Reference proteome</keyword>
<reference evidence="2" key="1">
    <citation type="journal article" date="2020" name="Stud. Mycol.">
        <title>101 Dothideomycetes genomes: a test case for predicting lifestyles and emergence of pathogens.</title>
        <authorList>
            <person name="Haridas S."/>
            <person name="Albert R."/>
            <person name="Binder M."/>
            <person name="Bloem J."/>
            <person name="Labutti K."/>
            <person name="Salamov A."/>
            <person name="Andreopoulos B."/>
            <person name="Baker S."/>
            <person name="Barry K."/>
            <person name="Bills G."/>
            <person name="Bluhm B."/>
            <person name="Cannon C."/>
            <person name="Castanera R."/>
            <person name="Culley D."/>
            <person name="Daum C."/>
            <person name="Ezra D."/>
            <person name="Gonzalez J."/>
            <person name="Henrissat B."/>
            <person name="Kuo A."/>
            <person name="Liang C."/>
            <person name="Lipzen A."/>
            <person name="Lutzoni F."/>
            <person name="Magnuson J."/>
            <person name="Mondo S."/>
            <person name="Nolan M."/>
            <person name="Ohm R."/>
            <person name="Pangilinan J."/>
            <person name="Park H.-J."/>
            <person name="Ramirez L."/>
            <person name="Alfaro M."/>
            <person name="Sun H."/>
            <person name="Tritt A."/>
            <person name="Yoshinaga Y."/>
            <person name="Zwiers L.-H."/>
            <person name="Turgeon B."/>
            <person name="Goodwin S."/>
            <person name="Spatafora J."/>
            <person name="Crous P."/>
            <person name="Grigoriev I."/>
        </authorList>
    </citation>
    <scope>NUCLEOTIDE SEQUENCE</scope>
    <source>
        <strain evidence="2">SCOH1-5</strain>
    </source>
</reference>
<accession>A0A6A6F438</accession>
<dbReference type="AlphaFoldDB" id="A0A6A6F438"/>
<protein>
    <recommendedName>
        <fullName evidence="4">F-box domain-containing protein</fullName>
    </recommendedName>
</protein>
<dbReference type="EMBL" id="ML992706">
    <property type="protein sequence ID" value="KAF2207107.1"/>
    <property type="molecule type" value="Genomic_DNA"/>
</dbReference>
<dbReference type="Proteomes" id="UP000799539">
    <property type="component" value="Unassembled WGS sequence"/>
</dbReference>
<gene>
    <name evidence="2" type="ORF">CERZMDRAFT_88692</name>
</gene>
<dbReference type="InterPro" id="IPR038883">
    <property type="entry name" value="AN11006-like"/>
</dbReference>
<dbReference type="PANTHER" id="PTHR42085">
    <property type="entry name" value="F-BOX DOMAIN-CONTAINING PROTEIN"/>
    <property type="match status" value="1"/>
</dbReference>
<dbReference type="PANTHER" id="PTHR42085:SF2">
    <property type="entry name" value="F-BOX DOMAIN-CONTAINING PROTEIN"/>
    <property type="match status" value="1"/>
</dbReference>
<dbReference type="OrthoDB" id="62952at2759"/>
<evidence type="ECO:0008006" key="4">
    <source>
        <dbReference type="Google" id="ProtNLM"/>
    </source>
</evidence>
<evidence type="ECO:0000256" key="1">
    <source>
        <dbReference type="SAM" id="MobiDB-lite"/>
    </source>
</evidence>
<evidence type="ECO:0000313" key="3">
    <source>
        <dbReference type="Proteomes" id="UP000799539"/>
    </source>
</evidence>
<organism evidence="2 3">
    <name type="scientific">Cercospora zeae-maydis SCOH1-5</name>
    <dbReference type="NCBI Taxonomy" id="717836"/>
    <lineage>
        <taxon>Eukaryota</taxon>
        <taxon>Fungi</taxon>
        <taxon>Dikarya</taxon>
        <taxon>Ascomycota</taxon>
        <taxon>Pezizomycotina</taxon>
        <taxon>Dothideomycetes</taxon>
        <taxon>Dothideomycetidae</taxon>
        <taxon>Mycosphaerellales</taxon>
        <taxon>Mycosphaerellaceae</taxon>
        <taxon>Cercospora</taxon>
    </lineage>
</organism>